<evidence type="ECO:0000256" key="1">
    <source>
        <dbReference type="SAM" id="SignalP"/>
    </source>
</evidence>
<reference evidence="2 3" key="1">
    <citation type="submission" date="2019-05" db="EMBL/GenBank/DDBJ databases">
        <title>Draft genome sequence of Nonomuraea zeae DSM 100528.</title>
        <authorList>
            <person name="Saricaoglu S."/>
            <person name="Isik K."/>
        </authorList>
    </citation>
    <scope>NUCLEOTIDE SEQUENCE [LARGE SCALE GENOMIC DNA]</scope>
    <source>
        <strain evidence="2 3">DSM 100528</strain>
    </source>
</reference>
<comment type="caution">
    <text evidence="2">The sequence shown here is derived from an EMBL/GenBank/DDBJ whole genome shotgun (WGS) entry which is preliminary data.</text>
</comment>
<organism evidence="2 3">
    <name type="scientific">Nonomuraea zeae</name>
    <dbReference type="NCBI Taxonomy" id="1642303"/>
    <lineage>
        <taxon>Bacteria</taxon>
        <taxon>Bacillati</taxon>
        <taxon>Actinomycetota</taxon>
        <taxon>Actinomycetes</taxon>
        <taxon>Streptosporangiales</taxon>
        <taxon>Streptosporangiaceae</taxon>
        <taxon>Nonomuraea</taxon>
    </lineage>
</organism>
<dbReference type="AlphaFoldDB" id="A0A5S4FYB5"/>
<feature type="chain" id="PRO_5024288725" description="Secreted protein" evidence="1">
    <location>
        <begin position="31"/>
        <end position="92"/>
    </location>
</feature>
<sequence>MKARQIGGACAAAIVMLTAGAITGSGAAMAEEQPPSRVALCSTGPIYRSAHVRVDIKCDIKVEFERRRYMPNAADYVGEAILTEGQDPLANQ</sequence>
<accession>A0A5S4FYB5</accession>
<evidence type="ECO:0000313" key="2">
    <source>
        <dbReference type="EMBL" id="TMR25795.1"/>
    </source>
</evidence>
<gene>
    <name evidence="2" type="ORF">ETD85_44705</name>
</gene>
<evidence type="ECO:0008006" key="4">
    <source>
        <dbReference type="Google" id="ProtNLM"/>
    </source>
</evidence>
<name>A0A5S4FYB5_9ACTN</name>
<dbReference type="EMBL" id="VCKX01000221">
    <property type="protein sequence ID" value="TMR25795.1"/>
    <property type="molecule type" value="Genomic_DNA"/>
</dbReference>
<proteinExistence type="predicted"/>
<protein>
    <recommendedName>
        <fullName evidence="4">Secreted protein</fullName>
    </recommendedName>
</protein>
<dbReference type="OrthoDB" id="9975817at2"/>
<dbReference type="Proteomes" id="UP000306628">
    <property type="component" value="Unassembled WGS sequence"/>
</dbReference>
<keyword evidence="3" id="KW-1185">Reference proteome</keyword>
<feature type="signal peptide" evidence="1">
    <location>
        <begin position="1"/>
        <end position="30"/>
    </location>
</feature>
<dbReference type="RefSeq" id="WP_138695921.1">
    <property type="nucleotide sequence ID" value="NZ_JBHSAZ010000096.1"/>
</dbReference>
<keyword evidence="1" id="KW-0732">Signal</keyword>
<evidence type="ECO:0000313" key="3">
    <source>
        <dbReference type="Proteomes" id="UP000306628"/>
    </source>
</evidence>